<feature type="compositionally biased region" description="Low complexity" evidence="5">
    <location>
        <begin position="540"/>
        <end position="549"/>
    </location>
</feature>
<feature type="compositionally biased region" description="Low complexity" evidence="5">
    <location>
        <begin position="479"/>
        <end position="494"/>
    </location>
</feature>
<dbReference type="SUPFAM" id="SSF57850">
    <property type="entry name" value="RING/U-box"/>
    <property type="match status" value="1"/>
</dbReference>
<dbReference type="GO" id="GO:0012505">
    <property type="term" value="C:endomembrane system"/>
    <property type="evidence" value="ECO:0007669"/>
    <property type="project" value="TreeGrafter"/>
</dbReference>
<evidence type="ECO:0000313" key="8">
    <source>
        <dbReference type="Proteomes" id="UP000266673"/>
    </source>
</evidence>
<dbReference type="CDD" id="cd16448">
    <property type="entry name" value="RING-H2"/>
    <property type="match status" value="1"/>
</dbReference>
<keyword evidence="8" id="KW-1185">Reference proteome</keyword>
<name>A0A397VQU3_9GLOM</name>
<keyword evidence="3" id="KW-0862">Zinc</keyword>
<evidence type="ECO:0000313" key="7">
    <source>
        <dbReference type="EMBL" id="RIB24131.1"/>
    </source>
</evidence>
<feature type="compositionally biased region" description="Polar residues" evidence="5">
    <location>
        <begin position="615"/>
        <end position="626"/>
    </location>
</feature>
<dbReference type="InterPro" id="IPR050731">
    <property type="entry name" value="HRD1_E3_ubiq-ligases"/>
</dbReference>
<dbReference type="SMART" id="SM00184">
    <property type="entry name" value="RING"/>
    <property type="match status" value="1"/>
</dbReference>
<dbReference type="OrthoDB" id="8062037at2759"/>
<feature type="compositionally biased region" description="Low complexity" evidence="5">
    <location>
        <begin position="592"/>
        <end position="606"/>
    </location>
</feature>
<sequence length="669" mass="76202">MDSVHNTTVNSYIKEIEGYLNNKRIIYEAEGRREFVPLIDRTVQMIRLIKDPGTTEGHSNVTEQNTSNNRSSTQRNFERPPEKMYHYADGEAIDCAICIEQVEPKQAQVRLSCGHIYHLNCLGSHFNHSGDFKCPYCRLEVESYSKQPRTWEFPPNGPPTPQNLNDHNDMSHPGELDFANFQRGVLQVVNSIFGGRLNLGHPFRDDTGAEDDYLDDDDENSDFSDSDRIVYEITNAGDHYNNSESDSDDDSNSSDDDYVQNDPINNDDRIRSNFNSDSSENSTSGRRARLVMHASNSRIEDSSSVTRDNERENQGNRSSQERHVRERRSRSPSTSHQRSDPINSTRINYNTYYSDRDRDDLYSRNSNNLNSIKDHEVGESSNRMDRNRPVNFLDELQISDTTDSSRYRNDDSRNIKSTINDFSRYHNDNICGETPRNYEQFNQSSLDSSSNVRNDGTFYNNVNNRLSFSSSLSQSIFNAPQHSTQQHSTLSSQHNRTHYGSQSDSESEFTNTLCRHKSASFRLRNMYQEDSTTAEEVMDDTGSSSSSPENSDDDQDEDEVMFTGTFNWDAGNEMDTTDDDTEDDDYRRCFSRRSSSSSCSPTFSSSDEGDDEDNISTASLSSPIRNETHQSWYKPWSWYNNNNNISGTASSAADVDSDATISSGDECGH</sequence>
<evidence type="ECO:0000256" key="1">
    <source>
        <dbReference type="ARBA" id="ARBA00022723"/>
    </source>
</evidence>
<dbReference type="GO" id="GO:0008270">
    <property type="term" value="F:zinc ion binding"/>
    <property type="evidence" value="ECO:0007669"/>
    <property type="project" value="UniProtKB-KW"/>
</dbReference>
<reference evidence="7 8" key="1">
    <citation type="submission" date="2018-06" db="EMBL/GenBank/DDBJ databases">
        <title>Comparative genomics reveals the genomic features of Rhizophagus irregularis, R. cerebriforme, R. diaphanum and Gigaspora rosea, and their symbiotic lifestyle signature.</title>
        <authorList>
            <person name="Morin E."/>
            <person name="San Clemente H."/>
            <person name="Chen E.C.H."/>
            <person name="De La Providencia I."/>
            <person name="Hainaut M."/>
            <person name="Kuo A."/>
            <person name="Kohler A."/>
            <person name="Murat C."/>
            <person name="Tang N."/>
            <person name="Roy S."/>
            <person name="Loubradou J."/>
            <person name="Henrissat B."/>
            <person name="Grigoriev I.V."/>
            <person name="Corradi N."/>
            <person name="Roux C."/>
            <person name="Martin F.M."/>
        </authorList>
    </citation>
    <scope>NUCLEOTIDE SEQUENCE [LARGE SCALE GENOMIC DNA]</scope>
    <source>
        <strain evidence="7 8">DAOM 194757</strain>
    </source>
</reference>
<dbReference type="InterPro" id="IPR013083">
    <property type="entry name" value="Znf_RING/FYVE/PHD"/>
</dbReference>
<evidence type="ECO:0000259" key="6">
    <source>
        <dbReference type="PROSITE" id="PS50089"/>
    </source>
</evidence>
<proteinExistence type="predicted"/>
<evidence type="ECO:0000256" key="2">
    <source>
        <dbReference type="ARBA" id="ARBA00022771"/>
    </source>
</evidence>
<dbReference type="InterPro" id="IPR001841">
    <property type="entry name" value="Znf_RING"/>
</dbReference>
<dbReference type="PANTHER" id="PTHR22763">
    <property type="entry name" value="RING ZINC FINGER PROTEIN"/>
    <property type="match status" value="1"/>
</dbReference>
<feature type="compositionally biased region" description="Low complexity" evidence="5">
    <location>
        <begin position="64"/>
        <end position="75"/>
    </location>
</feature>
<dbReference type="Proteomes" id="UP000266673">
    <property type="component" value="Unassembled WGS sequence"/>
</dbReference>
<feature type="compositionally biased region" description="Acidic residues" evidence="5">
    <location>
        <begin position="245"/>
        <end position="259"/>
    </location>
</feature>
<dbReference type="Pfam" id="PF13639">
    <property type="entry name" value="zf-RING_2"/>
    <property type="match status" value="1"/>
</dbReference>
<evidence type="ECO:0000256" key="3">
    <source>
        <dbReference type="ARBA" id="ARBA00022833"/>
    </source>
</evidence>
<feature type="compositionally biased region" description="Basic and acidic residues" evidence="5">
    <location>
        <begin position="372"/>
        <end position="388"/>
    </location>
</feature>
<gene>
    <name evidence="7" type="ORF">C2G38_2139388</name>
</gene>
<feature type="compositionally biased region" description="Acidic residues" evidence="5">
    <location>
        <begin position="208"/>
        <end position="224"/>
    </location>
</feature>
<feature type="compositionally biased region" description="Polar residues" evidence="5">
    <location>
        <begin position="272"/>
        <end position="285"/>
    </location>
</feature>
<comment type="caution">
    <text evidence="7">The sequence shown here is derived from an EMBL/GenBank/DDBJ whole genome shotgun (WGS) entry which is preliminary data.</text>
</comment>
<feature type="region of interest" description="Disordered" evidence="5">
    <location>
        <begin position="200"/>
        <end position="388"/>
    </location>
</feature>
<feature type="compositionally biased region" description="Basic and acidic residues" evidence="5">
    <location>
        <begin position="307"/>
        <end position="324"/>
    </location>
</feature>
<dbReference type="AlphaFoldDB" id="A0A397VQU3"/>
<dbReference type="EMBL" id="QKWP01000229">
    <property type="protein sequence ID" value="RIB24131.1"/>
    <property type="molecule type" value="Genomic_DNA"/>
</dbReference>
<dbReference type="GO" id="GO:0043161">
    <property type="term" value="P:proteasome-mediated ubiquitin-dependent protein catabolic process"/>
    <property type="evidence" value="ECO:0007669"/>
    <property type="project" value="TreeGrafter"/>
</dbReference>
<feature type="region of interest" description="Disordered" evidence="5">
    <location>
        <begin position="530"/>
        <end position="626"/>
    </location>
</feature>
<dbReference type="Gene3D" id="3.30.40.10">
    <property type="entry name" value="Zinc/RING finger domain, C3HC4 (zinc finger)"/>
    <property type="match status" value="1"/>
</dbReference>
<feature type="region of interest" description="Disordered" evidence="5">
    <location>
        <begin position="479"/>
        <end position="511"/>
    </location>
</feature>
<feature type="region of interest" description="Disordered" evidence="5">
    <location>
        <begin position="51"/>
        <end position="81"/>
    </location>
</feature>
<feature type="compositionally biased region" description="Low complexity" evidence="5">
    <location>
        <begin position="646"/>
        <end position="663"/>
    </location>
</feature>
<evidence type="ECO:0000256" key="4">
    <source>
        <dbReference type="PROSITE-ProRule" id="PRU00175"/>
    </source>
</evidence>
<feature type="compositionally biased region" description="Acidic residues" evidence="5">
    <location>
        <begin position="550"/>
        <end position="560"/>
    </location>
</feature>
<feature type="compositionally biased region" description="Polar residues" evidence="5">
    <location>
        <begin position="498"/>
        <end position="511"/>
    </location>
</feature>
<keyword evidence="2 4" id="KW-0863">Zinc-finger</keyword>
<feature type="region of interest" description="Disordered" evidence="5">
    <location>
        <begin position="643"/>
        <end position="669"/>
    </location>
</feature>
<feature type="compositionally biased region" description="Polar residues" evidence="5">
    <location>
        <begin position="294"/>
        <end position="306"/>
    </location>
</feature>
<feature type="domain" description="RING-type" evidence="6">
    <location>
        <begin position="95"/>
        <end position="138"/>
    </location>
</feature>
<dbReference type="GO" id="GO:0061630">
    <property type="term" value="F:ubiquitin protein ligase activity"/>
    <property type="evidence" value="ECO:0007669"/>
    <property type="project" value="TreeGrafter"/>
</dbReference>
<keyword evidence="1" id="KW-0479">Metal-binding</keyword>
<evidence type="ECO:0000256" key="5">
    <source>
        <dbReference type="SAM" id="MobiDB-lite"/>
    </source>
</evidence>
<accession>A0A397VQU3</accession>
<protein>
    <recommendedName>
        <fullName evidence="6">RING-type domain-containing protein</fullName>
    </recommendedName>
</protein>
<feature type="compositionally biased region" description="Acidic residues" evidence="5">
    <location>
        <begin position="575"/>
        <end position="584"/>
    </location>
</feature>
<organism evidence="7 8">
    <name type="scientific">Gigaspora rosea</name>
    <dbReference type="NCBI Taxonomy" id="44941"/>
    <lineage>
        <taxon>Eukaryota</taxon>
        <taxon>Fungi</taxon>
        <taxon>Fungi incertae sedis</taxon>
        <taxon>Mucoromycota</taxon>
        <taxon>Glomeromycotina</taxon>
        <taxon>Glomeromycetes</taxon>
        <taxon>Diversisporales</taxon>
        <taxon>Gigasporaceae</taxon>
        <taxon>Gigaspora</taxon>
    </lineage>
</organism>
<feature type="compositionally biased region" description="Polar residues" evidence="5">
    <location>
        <begin position="331"/>
        <end position="351"/>
    </location>
</feature>
<dbReference type="PROSITE" id="PS50089">
    <property type="entry name" value="ZF_RING_2"/>
    <property type="match status" value="1"/>
</dbReference>